<evidence type="ECO:0000313" key="2">
    <source>
        <dbReference type="EMBL" id="OGD64306.1"/>
    </source>
</evidence>
<feature type="transmembrane region" description="Helical" evidence="1">
    <location>
        <begin position="7"/>
        <end position="26"/>
    </location>
</feature>
<sequence>MEKQQRAWGEWAFVLGLLFAIFLAFFPNLLESGTSGVVLVILGAIVGLWNITSKERAEFLVAAIALMLIGSGGLQQIPTVGPALRDFAVNLFAFVAPATFVVAIKAIIDLGRRA</sequence>
<evidence type="ECO:0000313" key="3">
    <source>
        <dbReference type="Proteomes" id="UP000177481"/>
    </source>
</evidence>
<dbReference type="Proteomes" id="UP000177481">
    <property type="component" value="Unassembled WGS sequence"/>
</dbReference>
<keyword evidence="1" id="KW-0472">Membrane</keyword>
<dbReference type="AlphaFoldDB" id="A0A1F5EAK2"/>
<dbReference type="EMBL" id="MEZX01000003">
    <property type="protein sequence ID" value="OGD64306.1"/>
    <property type="molecule type" value="Genomic_DNA"/>
</dbReference>
<gene>
    <name evidence="2" type="ORF">A3A71_04025</name>
</gene>
<comment type="caution">
    <text evidence="2">The sequence shown here is derived from an EMBL/GenBank/DDBJ whole genome shotgun (WGS) entry which is preliminary data.</text>
</comment>
<organism evidence="2 3">
    <name type="scientific">Candidatus Berkelbacteria bacterium RIFCSPLOWO2_01_FULL_50_28</name>
    <dbReference type="NCBI Taxonomy" id="1797471"/>
    <lineage>
        <taxon>Bacteria</taxon>
        <taxon>Candidatus Berkelbacteria</taxon>
    </lineage>
</organism>
<evidence type="ECO:0008006" key="4">
    <source>
        <dbReference type="Google" id="ProtNLM"/>
    </source>
</evidence>
<dbReference type="STRING" id="1797471.A3A71_04025"/>
<keyword evidence="1" id="KW-1133">Transmembrane helix</keyword>
<keyword evidence="1" id="KW-0812">Transmembrane</keyword>
<proteinExistence type="predicted"/>
<feature type="transmembrane region" description="Helical" evidence="1">
    <location>
        <begin position="32"/>
        <end position="52"/>
    </location>
</feature>
<accession>A0A1F5EAK2</accession>
<protein>
    <recommendedName>
        <fullName evidence="4">Citrate transporter-like domain-containing protein</fullName>
    </recommendedName>
</protein>
<feature type="transmembrane region" description="Helical" evidence="1">
    <location>
        <begin position="89"/>
        <end position="108"/>
    </location>
</feature>
<name>A0A1F5EAK2_9BACT</name>
<reference evidence="2 3" key="1">
    <citation type="journal article" date="2016" name="Nat. Commun.">
        <title>Thousands of microbial genomes shed light on interconnected biogeochemical processes in an aquifer system.</title>
        <authorList>
            <person name="Anantharaman K."/>
            <person name="Brown C.T."/>
            <person name="Hug L.A."/>
            <person name="Sharon I."/>
            <person name="Castelle C.J."/>
            <person name="Probst A.J."/>
            <person name="Thomas B.C."/>
            <person name="Singh A."/>
            <person name="Wilkins M.J."/>
            <person name="Karaoz U."/>
            <person name="Brodie E.L."/>
            <person name="Williams K.H."/>
            <person name="Hubbard S.S."/>
            <person name="Banfield J.F."/>
        </authorList>
    </citation>
    <scope>NUCLEOTIDE SEQUENCE [LARGE SCALE GENOMIC DNA]</scope>
</reference>
<feature type="transmembrane region" description="Helical" evidence="1">
    <location>
        <begin position="59"/>
        <end position="77"/>
    </location>
</feature>
<evidence type="ECO:0000256" key="1">
    <source>
        <dbReference type="SAM" id="Phobius"/>
    </source>
</evidence>